<feature type="domain" description="G-protein coupled receptors family 1 profile" evidence="7">
    <location>
        <begin position="58"/>
        <end position="340"/>
    </location>
</feature>
<feature type="transmembrane region" description="Helical" evidence="6">
    <location>
        <begin position="78"/>
        <end position="100"/>
    </location>
</feature>
<evidence type="ECO:0000313" key="9">
    <source>
        <dbReference type="RefSeq" id="XP_013391167.1"/>
    </source>
</evidence>
<feature type="transmembrane region" description="Helical" evidence="6">
    <location>
        <begin position="274"/>
        <end position="295"/>
    </location>
</feature>
<evidence type="ECO:0000259" key="7">
    <source>
        <dbReference type="PROSITE" id="PS50262"/>
    </source>
</evidence>
<feature type="transmembrane region" description="Helical" evidence="6">
    <location>
        <begin position="160"/>
        <end position="180"/>
    </location>
</feature>
<keyword evidence="4 6" id="KW-0472">Membrane</keyword>
<dbReference type="Proteomes" id="UP000085678">
    <property type="component" value="Unplaced"/>
</dbReference>
<keyword evidence="2 5" id="KW-0812">Transmembrane</keyword>
<dbReference type="SUPFAM" id="SSF81321">
    <property type="entry name" value="Family A G protein-coupled receptor-like"/>
    <property type="match status" value="1"/>
</dbReference>
<dbReference type="PROSITE" id="PS50262">
    <property type="entry name" value="G_PROTEIN_RECEP_F1_2"/>
    <property type="match status" value="1"/>
</dbReference>
<sequence>MELDALEENILEYNATNHVTAGHHNGSADDQEYHHLISAAEILSKAFPPTLLILGTIGNICSLLVMTRPAMRSTAMGIYLSALALSDLLVIWVGLIRHILKAYNNVDIRNSSPFMCTTQRFLLYFGMDVSAWILVAVCVERFIGVCLPTKCRRCATVNRSVLTVCAIAVTMAAKTMHVFWTRGPQYATVGNETILVKNCGFPSADDEYFWRQILPWMIFIIYAGGPFLIMIILNICIIRGLVKMNKRRNAMSGESQRTPIGKEREKARDDYTKSMTMMLVCVCFCYLLLATPGFINSVVELRWKPNIATTSHLELNIFNLVKVILLMMNYTNHSINFFLYCLTGRGFRQEFVSMVWGRAKNSQIIKRLSTRRGRTIKVPLDDEL</sequence>
<comment type="subcellular location">
    <subcellularLocation>
        <location evidence="1">Membrane</location>
    </subcellularLocation>
</comment>
<evidence type="ECO:0000256" key="3">
    <source>
        <dbReference type="ARBA" id="ARBA00022989"/>
    </source>
</evidence>
<dbReference type="PANTHER" id="PTHR46641:SF25">
    <property type="entry name" value="CNMAMIDE RECEPTOR-RELATED"/>
    <property type="match status" value="1"/>
</dbReference>
<keyword evidence="5" id="KW-0297">G-protein coupled receptor</keyword>
<evidence type="ECO:0000256" key="1">
    <source>
        <dbReference type="ARBA" id="ARBA00004370"/>
    </source>
</evidence>
<dbReference type="InterPro" id="IPR017452">
    <property type="entry name" value="GPCR_Rhodpsn_7TM"/>
</dbReference>
<protein>
    <submittedName>
        <fullName evidence="9">FMRFamide receptor</fullName>
    </submittedName>
</protein>
<dbReference type="Gene3D" id="1.20.1070.10">
    <property type="entry name" value="Rhodopsin 7-helix transmembrane proteins"/>
    <property type="match status" value="1"/>
</dbReference>
<name>A0A1S3HYR7_LINAN</name>
<dbReference type="PROSITE" id="PS00237">
    <property type="entry name" value="G_PROTEIN_RECEP_F1_1"/>
    <property type="match status" value="1"/>
</dbReference>
<evidence type="ECO:0000256" key="6">
    <source>
        <dbReference type="SAM" id="Phobius"/>
    </source>
</evidence>
<keyword evidence="3 6" id="KW-1133">Transmembrane helix</keyword>
<dbReference type="GeneID" id="106159428"/>
<dbReference type="CDD" id="cd14978">
    <property type="entry name" value="7tmA_FMRFamide_R-like"/>
    <property type="match status" value="1"/>
</dbReference>
<dbReference type="PRINTS" id="PR00237">
    <property type="entry name" value="GPCRRHODOPSN"/>
</dbReference>
<evidence type="ECO:0000256" key="2">
    <source>
        <dbReference type="ARBA" id="ARBA00022692"/>
    </source>
</evidence>
<dbReference type="InParanoid" id="A0A1S3HYR7"/>
<keyword evidence="5 9" id="KW-0675">Receptor</keyword>
<comment type="similarity">
    <text evidence="5">Belongs to the G-protein coupled receptor 1 family.</text>
</comment>
<dbReference type="OMA" id="MCVIDES"/>
<feature type="transmembrane region" description="Helical" evidence="6">
    <location>
        <begin position="216"/>
        <end position="242"/>
    </location>
</feature>
<organism evidence="8 9">
    <name type="scientific">Lingula anatina</name>
    <name type="common">Brachiopod</name>
    <name type="synonym">Lingula unguis</name>
    <dbReference type="NCBI Taxonomy" id="7574"/>
    <lineage>
        <taxon>Eukaryota</taxon>
        <taxon>Metazoa</taxon>
        <taxon>Spiralia</taxon>
        <taxon>Lophotrochozoa</taxon>
        <taxon>Brachiopoda</taxon>
        <taxon>Linguliformea</taxon>
        <taxon>Lingulata</taxon>
        <taxon>Lingulida</taxon>
        <taxon>Linguloidea</taxon>
        <taxon>Lingulidae</taxon>
        <taxon>Lingula</taxon>
    </lineage>
</organism>
<reference evidence="9" key="1">
    <citation type="submission" date="2025-08" db="UniProtKB">
        <authorList>
            <consortium name="RefSeq"/>
        </authorList>
    </citation>
    <scope>IDENTIFICATION</scope>
    <source>
        <tissue evidence="9">Gonads</tissue>
    </source>
</reference>
<dbReference type="OrthoDB" id="9983318at2759"/>
<keyword evidence="5" id="KW-0807">Transducer</keyword>
<accession>A0A1S3HYR7</accession>
<evidence type="ECO:0000256" key="5">
    <source>
        <dbReference type="RuleBase" id="RU000688"/>
    </source>
</evidence>
<dbReference type="STRING" id="7574.A0A1S3HYR7"/>
<dbReference type="GO" id="GO:0004930">
    <property type="term" value="F:G protein-coupled receptor activity"/>
    <property type="evidence" value="ECO:0007669"/>
    <property type="project" value="UniProtKB-KW"/>
</dbReference>
<dbReference type="GO" id="GO:0016020">
    <property type="term" value="C:membrane"/>
    <property type="evidence" value="ECO:0007669"/>
    <property type="project" value="UniProtKB-SubCell"/>
</dbReference>
<dbReference type="InterPro" id="IPR052954">
    <property type="entry name" value="GPCR-Ligand_Int"/>
</dbReference>
<feature type="transmembrane region" description="Helical" evidence="6">
    <location>
        <begin position="46"/>
        <end position="66"/>
    </location>
</feature>
<dbReference type="RefSeq" id="XP_013391167.1">
    <property type="nucleotide sequence ID" value="XM_013535713.1"/>
</dbReference>
<dbReference type="KEGG" id="lak:106159428"/>
<evidence type="ECO:0000313" key="8">
    <source>
        <dbReference type="Proteomes" id="UP000085678"/>
    </source>
</evidence>
<dbReference type="PANTHER" id="PTHR46641">
    <property type="entry name" value="FMRFAMIDE RECEPTOR-RELATED"/>
    <property type="match status" value="1"/>
</dbReference>
<dbReference type="Pfam" id="PF00001">
    <property type="entry name" value="7tm_1"/>
    <property type="match status" value="1"/>
</dbReference>
<dbReference type="InterPro" id="IPR000276">
    <property type="entry name" value="GPCR_Rhodpsn"/>
</dbReference>
<proteinExistence type="inferred from homology"/>
<feature type="transmembrane region" description="Helical" evidence="6">
    <location>
        <begin position="315"/>
        <end position="339"/>
    </location>
</feature>
<keyword evidence="8" id="KW-1185">Reference proteome</keyword>
<evidence type="ECO:0000256" key="4">
    <source>
        <dbReference type="ARBA" id="ARBA00023136"/>
    </source>
</evidence>
<dbReference type="AlphaFoldDB" id="A0A1S3HYR7"/>
<gene>
    <name evidence="9" type="primary">LOC106159428</name>
</gene>
<feature type="transmembrane region" description="Helical" evidence="6">
    <location>
        <begin position="120"/>
        <end position="139"/>
    </location>
</feature>